<sequence length="303" mass="34610">MDNLNILVEAKREYLGQLCILMCPVMIEVFEEMYEEAYKLSKGRKTLIMFQKLLKEVPNWSDAQSKQHTDNIANRCAWFNDLIAAVFVSCVKILSAVRLSKDNKKISLKLPTNEVFIQMCYNKAAENLYNDPYIYHDPQNEHARNDKLFERFSACIETAVKELIPVQQILQTYMSQTQEGQDLDLNEAEVGDFEDPDVLEGGAEPEEVSADPFEQTEGEQAPMDQGPTLDDQPPLEDPDTLEQPPMEQEQPSQAPYTPPPQQSSFIDNEFKTINTGSQVKQTQDDGVLFPDAPENHPRRTRYP</sequence>
<proteinExistence type="predicted"/>
<feature type="compositionally biased region" description="Acidic residues" evidence="1">
    <location>
        <begin position="194"/>
        <end position="217"/>
    </location>
</feature>
<feature type="region of interest" description="Disordered" evidence="1">
    <location>
        <begin position="194"/>
        <end position="303"/>
    </location>
</feature>
<evidence type="ECO:0000256" key="1">
    <source>
        <dbReference type="SAM" id="MobiDB-lite"/>
    </source>
</evidence>
<organism evidence="2">
    <name type="scientific">Bathycoccus sp. RCC716 virus 2</name>
    <dbReference type="NCBI Taxonomy" id="2530039"/>
    <lineage>
        <taxon>Viruses</taxon>
        <taxon>Varidnaviria</taxon>
        <taxon>Bamfordvirae</taxon>
        <taxon>Nucleocytoviricota</taxon>
        <taxon>Megaviricetes</taxon>
        <taxon>Algavirales</taxon>
        <taxon>Phycodnaviridae</taxon>
        <taxon>Prasinovirus</taxon>
    </lineage>
</organism>
<accession>A0A7S6SW57</accession>
<dbReference type="InterPro" id="IPR043913">
    <property type="entry name" value="DUF5764"/>
</dbReference>
<dbReference type="EMBL" id="MK522038">
    <property type="protein sequence ID" value="QOR60454.1"/>
    <property type="molecule type" value="Genomic_DNA"/>
</dbReference>
<reference evidence="2" key="1">
    <citation type="submission" date="2019-02" db="EMBL/GenBank/DDBJ databases">
        <authorList>
            <person name="Bachy C."/>
            <person name="Yung C.-M."/>
            <person name="Roux S."/>
            <person name="Sullivan M.B."/>
            <person name="Worden A.Z."/>
        </authorList>
    </citation>
    <scope>NUCLEOTIDE SEQUENCE</scope>
    <source>
        <strain evidence="2">BII-V2</strain>
    </source>
</reference>
<dbReference type="Pfam" id="PF19068">
    <property type="entry name" value="DUF5764"/>
    <property type="match status" value="1"/>
</dbReference>
<feature type="compositionally biased region" description="Polar residues" evidence="1">
    <location>
        <begin position="262"/>
        <end position="281"/>
    </location>
</feature>
<name>A0A7S6SW57_9PHYC</name>
<feature type="compositionally biased region" description="Low complexity" evidence="1">
    <location>
        <begin position="242"/>
        <end position="251"/>
    </location>
</feature>
<evidence type="ECO:0000313" key="2">
    <source>
        <dbReference type="EMBL" id="QOR60454.1"/>
    </source>
</evidence>
<protein>
    <submittedName>
        <fullName evidence="2">Uncharacterized protein</fullName>
    </submittedName>
</protein>